<dbReference type="InterPro" id="IPR051460">
    <property type="entry name" value="HdrC_iron-sulfur_subunit"/>
</dbReference>
<keyword evidence="3" id="KW-0560">Oxidoreductase</keyword>
<evidence type="ECO:0000259" key="6">
    <source>
        <dbReference type="Pfam" id="PF02754"/>
    </source>
</evidence>
<dbReference type="GO" id="GO:0046872">
    <property type="term" value="F:metal ion binding"/>
    <property type="evidence" value="ECO:0007669"/>
    <property type="project" value="UniProtKB-KW"/>
</dbReference>
<keyword evidence="5" id="KW-0411">Iron-sulfur</keyword>
<proteinExistence type="predicted"/>
<organism evidence="7">
    <name type="scientific">marine sediment metagenome</name>
    <dbReference type="NCBI Taxonomy" id="412755"/>
    <lineage>
        <taxon>unclassified sequences</taxon>
        <taxon>metagenomes</taxon>
        <taxon>ecological metagenomes</taxon>
    </lineage>
</organism>
<dbReference type="AlphaFoldDB" id="X1NHU3"/>
<feature type="non-terminal residue" evidence="7">
    <location>
        <position position="134"/>
    </location>
</feature>
<feature type="domain" description="Cysteine-rich" evidence="6">
    <location>
        <begin position="53"/>
        <end position="134"/>
    </location>
</feature>
<name>X1NHU3_9ZZZZ</name>
<evidence type="ECO:0000256" key="4">
    <source>
        <dbReference type="ARBA" id="ARBA00023004"/>
    </source>
</evidence>
<evidence type="ECO:0000256" key="1">
    <source>
        <dbReference type="ARBA" id="ARBA00022485"/>
    </source>
</evidence>
<evidence type="ECO:0000256" key="2">
    <source>
        <dbReference type="ARBA" id="ARBA00022723"/>
    </source>
</evidence>
<dbReference type="Pfam" id="PF02754">
    <property type="entry name" value="CCG"/>
    <property type="match status" value="1"/>
</dbReference>
<protein>
    <recommendedName>
        <fullName evidence="6">Cysteine-rich domain-containing protein</fullName>
    </recommendedName>
</protein>
<dbReference type="InterPro" id="IPR004017">
    <property type="entry name" value="Cys_rich_dom"/>
</dbReference>
<dbReference type="GO" id="GO:0016491">
    <property type="term" value="F:oxidoreductase activity"/>
    <property type="evidence" value="ECO:0007669"/>
    <property type="project" value="UniProtKB-KW"/>
</dbReference>
<comment type="caution">
    <text evidence="7">The sequence shown here is derived from an EMBL/GenBank/DDBJ whole genome shotgun (WGS) entry which is preliminary data.</text>
</comment>
<dbReference type="GO" id="GO:0051539">
    <property type="term" value="F:4 iron, 4 sulfur cluster binding"/>
    <property type="evidence" value="ECO:0007669"/>
    <property type="project" value="UniProtKB-KW"/>
</dbReference>
<sequence length="134" mass="15253">MESRFPEELTAAFKGLERNSNPWGLGHDTRADWIQELDIPILAENQGEDLDLLFFVGCIRSYDDRNKKVALAMAKILNHLGIKFAILGMEEGCCGDPARRVGNEYLYQILAQTNIETFKRYGIKKIITTCPHCF</sequence>
<evidence type="ECO:0000256" key="3">
    <source>
        <dbReference type="ARBA" id="ARBA00023002"/>
    </source>
</evidence>
<accession>X1NHU3</accession>
<dbReference type="PANTHER" id="PTHR43255">
    <property type="entry name" value="IRON-SULFUR-BINDING OXIDOREDUCTASE FADF-RELATED-RELATED"/>
    <property type="match status" value="1"/>
</dbReference>
<dbReference type="EMBL" id="BARV01027959">
    <property type="protein sequence ID" value="GAI43178.1"/>
    <property type="molecule type" value="Genomic_DNA"/>
</dbReference>
<reference evidence="7" key="1">
    <citation type="journal article" date="2014" name="Front. Microbiol.">
        <title>High frequency of phylogenetically diverse reductive dehalogenase-homologous genes in deep subseafloor sedimentary metagenomes.</title>
        <authorList>
            <person name="Kawai M."/>
            <person name="Futagami T."/>
            <person name="Toyoda A."/>
            <person name="Takaki Y."/>
            <person name="Nishi S."/>
            <person name="Hori S."/>
            <person name="Arai W."/>
            <person name="Tsubouchi T."/>
            <person name="Morono Y."/>
            <person name="Uchiyama I."/>
            <person name="Ito T."/>
            <person name="Fujiyama A."/>
            <person name="Inagaki F."/>
            <person name="Takami H."/>
        </authorList>
    </citation>
    <scope>NUCLEOTIDE SEQUENCE</scope>
    <source>
        <strain evidence="7">Expedition CK06-06</strain>
    </source>
</reference>
<keyword evidence="4" id="KW-0408">Iron</keyword>
<dbReference type="PANTHER" id="PTHR43255:SF1">
    <property type="entry name" value="IRON-SULFUR-BINDING OXIDOREDUCTASE FADF-RELATED"/>
    <property type="match status" value="1"/>
</dbReference>
<keyword evidence="2" id="KW-0479">Metal-binding</keyword>
<gene>
    <name evidence="7" type="ORF">S06H3_44884</name>
</gene>
<keyword evidence="1" id="KW-0004">4Fe-4S</keyword>
<evidence type="ECO:0000313" key="7">
    <source>
        <dbReference type="EMBL" id="GAI43178.1"/>
    </source>
</evidence>
<dbReference type="GO" id="GO:0005886">
    <property type="term" value="C:plasma membrane"/>
    <property type="evidence" value="ECO:0007669"/>
    <property type="project" value="TreeGrafter"/>
</dbReference>
<evidence type="ECO:0000256" key="5">
    <source>
        <dbReference type="ARBA" id="ARBA00023014"/>
    </source>
</evidence>